<organism evidence="3 4">
    <name type="scientific">Pseudarthrobacter quantipunctorum</name>
    <dbReference type="NCBI Taxonomy" id="3128980"/>
    <lineage>
        <taxon>Bacteria</taxon>
        <taxon>Bacillati</taxon>
        <taxon>Actinomycetota</taxon>
        <taxon>Actinomycetes</taxon>
        <taxon>Micrococcales</taxon>
        <taxon>Micrococcaceae</taxon>
        <taxon>Pseudarthrobacter</taxon>
    </lineage>
</organism>
<dbReference type="Gene3D" id="3.10.450.50">
    <property type="match status" value="1"/>
</dbReference>
<reference evidence="3 4" key="1">
    <citation type="submission" date="2024-03" db="EMBL/GenBank/DDBJ databases">
        <title>Rhodococcus navarretei sp. nov. and Pseudarthrobacter quantumdoti sp. nov., two new species with the ability to biosynthesize Quantum Dots isolated from soil samples at Union Glacier, Antarctica.</title>
        <authorList>
            <person name="Vargas M."/>
        </authorList>
    </citation>
    <scope>NUCLEOTIDE SEQUENCE [LARGE SCALE GENOMIC DNA]</scope>
    <source>
        <strain evidence="3 4">RC-2-3</strain>
    </source>
</reference>
<dbReference type="InterPro" id="IPR050268">
    <property type="entry name" value="NADH-dep_flavin_reductase"/>
</dbReference>
<dbReference type="PANTHER" id="PTHR30466:SF1">
    <property type="entry name" value="FMN REDUCTASE (NADH) RUTF"/>
    <property type="match status" value="1"/>
</dbReference>
<evidence type="ECO:0000256" key="1">
    <source>
        <dbReference type="ARBA" id="ARBA00023002"/>
    </source>
</evidence>
<proteinExistence type="predicted"/>
<dbReference type="Pfam" id="PF01613">
    <property type="entry name" value="Flavin_Reduct"/>
    <property type="match status" value="1"/>
</dbReference>
<dbReference type="RefSeq" id="WP_406635941.1">
    <property type="nucleotide sequence ID" value="NZ_CP148033.1"/>
</dbReference>
<dbReference type="InterPro" id="IPR002563">
    <property type="entry name" value="Flavin_Rdtase-like_dom"/>
</dbReference>
<evidence type="ECO:0000259" key="2">
    <source>
        <dbReference type="SMART" id="SM00903"/>
    </source>
</evidence>
<evidence type="ECO:0000313" key="3">
    <source>
        <dbReference type="EMBL" id="WXK93517.1"/>
    </source>
</evidence>
<evidence type="ECO:0000313" key="4">
    <source>
        <dbReference type="Proteomes" id="UP001623384"/>
    </source>
</evidence>
<gene>
    <name evidence="3" type="ORF">WHH00_01590</name>
</gene>
<dbReference type="Gene3D" id="2.30.110.10">
    <property type="entry name" value="Electron Transport, Fmn-binding Protein, Chain A"/>
    <property type="match status" value="1"/>
</dbReference>
<dbReference type="InterPro" id="IPR032710">
    <property type="entry name" value="NTF2-like_dom_sf"/>
</dbReference>
<dbReference type="Proteomes" id="UP001623384">
    <property type="component" value="Chromosome"/>
</dbReference>
<feature type="domain" description="Flavin reductase like" evidence="2">
    <location>
        <begin position="166"/>
        <end position="309"/>
    </location>
</feature>
<dbReference type="InterPro" id="IPR009959">
    <property type="entry name" value="Cyclase_SnoaL-like"/>
</dbReference>
<sequence length="316" mass="34431">MQQTINHTLTAAWTAAWDEGDVGAFDAIVTADYQRESAGTKKITGLKELQQEILEVRAAFPDLTTRIDKVIADGDDVAIFWTTTGTFTHPLGGVPPTGRVVETRGSNALTLRDGRIAYERVTWDAAELLADLGVPSLHSAFEDETANVVVDELTGNLPLDVMKGFNRQFITGVTVVTTVDEDGKPRGLAANSYASISLDPPLVLVCVQKTSSTYPALFQSEHFGINILSNKQHDTVRTFASKTPDKFANLEWHAGPHGVPLIDGSAASLEAEIKERFQAKTHTIFVGRVRHAEVADVDPMIYKAGHFFDGARLEEL</sequence>
<dbReference type="SMART" id="SM00903">
    <property type="entry name" value="Flavin_Reduct"/>
    <property type="match status" value="1"/>
</dbReference>
<protein>
    <submittedName>
        <fullName evidence="3">Flavin reductase</fullName>
    </submittedName>
</protein>
<keyword evidence="4" id="KW-1185">Reference proteome</keyword>
<dbReference type="Pfam" id="PF07366">
    <property type="entry name" value="SnoaL"/>
    <property type="match status" value="1"/>
</dbReference>
<name>A0ABZ2R5T8_9MICC</name>
<accession>A0ABZ2R5T8</accession>
<dbReference type="InterPro" id="IPR012349">
    <property type="entry name" value="Split_barrel_FMN-bd"/>
</dbReference>
<dbReference type="PANTHER" id="PTHR30466">
    <property type="entry name" value="FLAVIN REDUCTASE"/>
    <property type="match status" value="1"/>
</dbReference>
<dbReference type="SUPFAM" id="SSF50475">
    <property type="entry name" value="FMN-binding split barrel"/>
    <property type="match status" value="1"/>
</dbReference>
<dbReference type="EMBL" id="CP148033">
    <property type="protein sequence ID" value="WXK93517.1"/>
    <property type="molecule type" value="Genomic_DNA"/>
</dbReference>
<dbReference type="SUPFAM" id="SSF54427">
    <property type="entry name" value="NTF2-like"/>
    <property type="match status" value="1"/>
</dbReference>
<keyword evidence="1" id="KW-0560">Oxidoreductase</keyword>